<keyword evidence="2" id="KW-1185">Reference proteome</keyword>
<name>A0A318JKS0_9NEIS</name>
<proteinExistence type="predicted"/>
<reference evidence="1 2" key="1">
    <citation type="submission" date="2018-05" db="EMBL/GenBank/DDBJ databases">
        <title>Genomic Encyclopedia of Type Strains, Phase IV (KMG-IV): sequencing the most valuable type-strain genomes for metagenomic binning, comparative biology and taxonomic classification.</title>
        <authorList>
            <person name="Goeker M."/>
        </authorList>
    </citation>
    <scope>NUCLEOTIDE SEQUENCE [LARGE SCALE GENOMIC DNA]</scope>
    <source>
        <strain evidence="1 2">DSM 25134</strain>
    </source>
</reference>
<dbReference type="Proteomes" id="UP000248395">
    <property type="component" value="Unassembled WGS sequence"/>
</dbReference>
<evidence type="ECO:0000313" key="2">
    <source>
        <dbReference type="Proteomes" id="UP000248395"/>
    </source>
</evidence>
<gene>
    <name evidence="1" type="ORF">DFR38_108107</name>
</gene>
<sequence>MALPVEKIATKEIEEFCQVLRNKLQGDKVFSKEYLRILLGKIRIREAVASCSSKELA</sequence>
<dbReference type="EMBL" id="QJKC01000008">
    <property type="protein sequence ID" value="PXX48020.1"/>
    <property type="molecule type" value="Genomic_DNA"/>
</dbReference>
<evidence type="ECO:0000313" key="1">
    <source>
        <dbReference type="EMBL" id="PXX48020.1"/>
    </source>
</evidence>
<dbReference type="AlphaFoldDB" id="A0A318JKS0"/>
<protein>
    <submittedName>
        <fullName evidence="1">Uncharacterized protein</fullName>
    </submittedName>
</protein>
<accession>A0A318JKS0</accession>
<organism evidence="1 2">
    <name type="scientific">Aquitalea magnusonii</name>
    <dbReference type="NCBI Taxonomy" id="332411"/>
    <lineage>
        <taxon>Bacteria</taxon>
        <taxon>Pseudomonadati</taxon>
        <taxon>Pseudomonadota</taxon>
        <taxon>Betaproteobacteria</taxon>
        <taxon>Neisseriales</taxon>
        <taxon>Chromobacteriaceae</taxon>
        <taxon>Aquitalea</taxon>
    </lineage>
</organism>
<comment type="caution">
    <text evidence="1">The sequence shown here is derived from an EMBL/GenBank/DDBJ whole genome shotgun (WGS) entry which is preliminary data.</text>
</comment>